<evidence type="ECO:0000256" key="12">
    <source>
        <dbReference type="ARBA" id="ARBA00023239"/>
    </source>
</evidence>
<dbReference type="EC" id="5.1.99.6" evidence="19"/>
<dbReference type="InterPro" id="IPR029056">
    <property type="entry name" value="Ribokinase-like"/>
</dbReference>
<proteinExistence type="inferred from homology"/>
<evidence type="ECO:0000256" key="18">
    <source>
        <dbReference type="HAMAP-Rule" id="MF_01966"/>
    </source>
</evidence>
<evidence type="ECO:0000256" key="2">
    <source>
        <dbReference type="ARBA" id="ARBA00000909"/>
    </source>
</evidence>
<feature type="binding site" evidence="18">
    <location>
        <position position="161"/>
    </location>
    <ligand>
        <name>(6S)-NADPHX</name>
        <dbReference type="ChEBI" id="CHEBI:64076"/>
    </ligand>
</feature>
<dbReference type="Gene3D" id="3.40.1190.20">
    <property type="match status" value="1"/>
</dbReference>
<comment type="subunit">
    <text evidence="17">Homotetramer.</text>
</comment>
<dbReference type="EMBL" id="FLUO01000001">
    <property type="protein sequence ID" value="SBV96013.1"/>
    <property type="molecule type" value="Genomic_DNA"/>
</dbReference>
<feature type="binding site" evidence="17">
    <location>
        <position position="436"/>
    </location>
    <ligand>
        <name>(6S)-NADPHX</name>
        <dbReference type="ChEBI" id="CHEBI:64076"/>
    </ligand>
</feature>
<feature type="binding site" evidence="18">
    <location>
        <position position="128"/>
    </location>
    <ligand>
        <name>K(+)</name>
        <dbReference type="ChEBI" id="CHEBI:29103"/>
    </ligand>
</feature>
<comment type="function">
    <text evidence="17">Catalyzes the dehydration of the S-form of NAD(P)HX at the expense of ADP, which is converted to AMP. Together with NAD(P)HX epimerase, which catalyzes the epimerization of the S- and R-forms, the enzyme allows the repair of both epimers of NAD(P)HX, a damaged form of NAD(P)H that is a result of enzymatic or heat-dependent hydration.</text>
</comment>
<comment type="catalytic activity">
    <reaction evidence="16 17 19">
        <text>(6S)-NADPHX + ADP = AMP + phosphate + NADPH + H(+)</text>
        <dbReference type="Rhea" id="RHEA:32235"/>
        <dbReference type="ChEBI" id="CHEBI:15378"/>
        <dbReference type="ChEBI" id="CHEBI:43474"/>
        <dbReference type="ChEBI" id="CHEBI:57783"/>
        <dbReference type="ChEBI" id="CHEBI:64076"/>
        <dbReference type="ChEBI" id="CHEBI:456215"/>
        <dbReference type="ChEBI" id="CHEBI:456216"/>
        <dbReference type="EC" id="4.2.1.136"/>
    </reaction>
</comment>
<keyword evidence="8 17" id="KW-0521">NADP</keyword>
<organism evidence="22">
    <name type="scientific">uncultured Alphaproteobacteria bacterium</name>
    <dbReference type="NCBI Taxonomy" id="91750"/>
    <lineage>
        <taxon>Bacteria</taxon>
        <taxon>Pseudomonadati</taxon>
        <taxon>Pseudomonadota</taxon>
        <taxon>Alphaproteobacteria</taxon>
        <taxon>environmental samples</taxon>
    </lineage>
</organism>
<comment type="caution">
    <text evidence="18">Lacks conserved residue(s) required for the propagation of feature annotation.</text>
</comment>
<evidence type="ECO:0000256" key="15">
    <source>
        <dbReference type="ARBA" id="ARBA00048238"/>
    </source>
</evidence>
<keyword evidence="22" id="KW-0808">Transferase</keyword>
<name>A0A212J991_9PROT</name>
<dbReference type="AlphaFoldDB" id="A0A212J991"/>
<dbReference type="EC" id="4.2.1.136" evidence="19"/>
<feature type="domain" description="YjeF C-terminal" evidence="20">
    <location>
        <begin position="226"/>
        <end position="490"/>
    </location>
</feature>
<dbReference type="Pfam" id="PF03853">
    <property type="entry name" value="YjeF_N"/>
    <property type="match status" value="1"/>
</dbReference>
<dbReference type="PANTHER" id="PTHR12592">
    <property type="entry name" value="ATP-DEPENDENT (S)-NAD(P)H-HYDRATE DEHYDRATASE FAMILY MEMBER"/>
    <property type="match status" value="1"/>
</dbReference>
<dbReference type="PANTHER" id="PTHR12592:SF0">
    <property type="entry name" value="ATP-DEPENDENT (S)-NAD(P)H-HYDRATE DEHYDRATASE"/>
    <property type="match status" value="1"/>
</dbReference>
<dbReference type="PIRSF" id="PIRSF017184">
    <property type="entry name" value="Nnr"/>
    <property type="match status" value="1"/>
</dbReference>
<evidence type="ECO:0000256" key="16">
    <source>
        <dbReference type="ARBA" id="ARBA00049209"/>
    </source>
</evidence>
<dbReference type="InterPro" id="IPR000631">
    <property type="entry name" value="CARKD"/>
</dbReference>
<dbReference type="HAMAP" id="MF_01965">
    <property type="entry name" value="NADHX_dehydratase"/>
    <property type="match status" value="1"/>
</dbReference>
<evidence type="ECO:0000256" key="8">
    <source>
        <dbReference type="ARBA" id="ARBA00022857"/>
    </source>
</evidence>
<dbReference type="PROSITE" id="PS51383">
    <property type="entry name" value="YJEF_C_3"/>
    <property type="match status" value="1"/>
</dbReference>
<evidence type="ECO:0000313" key="22">
    <source>
        <dbReference type="EMBL" id="SBV96013.1"/>
    </source>
</evidence>
<feature type="binding site" evidence="17">
    <location>
        <position position="435"/>
    </location>
    <ligand>
        <name>AMP</name>
        <dbReference type="ChEBI" id="CHEBI:456215"/>
    </ligand>
</feature>
<feature type="binding site" evidence="18">
    <location>
        <position position="69"/>
    </location>
    <ligand>
        <name>K(+)</name>
        <dbReference type="ChEBI" id="CHEBI:29103"/>
    </ligand>
</feature>
<dbReference type="GO" id="GO:0046496">
    <property type="term" value="P:nicotinamide nucleotide metabolic process"/>
    <property type="evidence" value="ECO:0007669"/>
    <property type="project" value="UniProtKB-UniRule"/>
</dbReference>
<evidence type="ECO:0000256" key="1">
    <source>
        <dbReference type="ARBA" id="ARBA00000013"/>
    </source>
</evidence>
<keyword evidence="11 18" id="KW-0413">Isomerase</keyword>
<keyword evidence="9 18" id="KW-0630">Potassium</keyword>
<comment type="cofactor">
    <cofactor evidence="17">
        <name>Mg(2+)</name>
        <dbReference type="ChEBI" id="CHEBI:18420"/>
    </cofactor>
</comment>
<comment type="catalytic activity">
    <reaction evidence="1 18 19">
        <text>(6R)-NADHX = (6S)-NADHX</text>
        <dbReference type="Rhea" id="RHEA:32215"/>
        <dbReference type="ChEBI" id="CHEBI:64074"/>
        <dbReference type="ChEBI" id="CHEBI:64075"/>
        <dbReference type="EC" id="5.1.99.6"/>
    </reaction>
</comment>
<dbReference type="NCBIfam" id="TIGR00196">
    <property type="entry name" value="yjeF_cterm"/>
    <property type="match status" value="1"/>
</dbReference>
<feature type="binding site" evidence="17">
    <location>
        <begin position="406"/>
        <end position="410"/>
    </location>
    <ligand>
        <name>AMP</name>
        <dbReference type="ChEBI" id="CHEBI:456215"/>
    </ligand>
</feature>
<comment type="similarity">
    <text evidence="3 19">In the N-terminal section; belongs to the NnrE/AIBP family.</text>
</comment>
<accession>A0A212J991</accession>
<comment type="function">
    <text evidence="18">Catalyzes the epimerization of the S- and R-forms of NAD(P)HX, a damaged form of NAD(P)H that is a result of enzymatic or heat-dependent hydration. This is a prerequisite for the S-specific NAD(P)H-hydrate dehydratase to allow the repair of both epimers of NAD(P)HX.</text>
</comment>
<dbReference type="GO" id="GO:0016301">
    <property type="term" value="F:kinase activity"/>
    <property type="evidence" value="ECO:0007669"/>
    <property type="project" value="UniProtKB-KW"/>
</dbReference>
<evidence type="ECO:0000256" key="10">
    <source>
        <dbReference type="ARBA" id="ARBA00023027"/>
    </source>
</evidence>
<dbReference type="PROSITE" id="PS51385">
    <property type="entry name" value="YJEF_N"/>
    <property type="match status" value="1"/>
</dbReference>
<dbReference type="NCBIfam" id="TIGR00197">
    <property type="entry name" value="yjeF_nterm"/>
    <property type="match status" value="1"/>
</dbReference>
<keyword evidence="22" id="KW-0418">Kinase</keyword>
<evidence type="ECO:0000259" key="20">
    <source>
        <dbReference type="PROSITE" id="PS51383"/>
    </source>
</evidence>
<gene>
    <name evidence="17" type="primary">nnrD</name>
    <name evidence="18" type="synonym">nnrE</name>
    <name evidence="22" type="ORF">KL86APRO_10704</name>
</gene>
<keyword evidence="13" id="KW-0511">Multifunctional enzyme</keyword>
<keyword evidence="12 17" id="KW-0456">Lyase</keyword>
<dbReference type="HAMAP" id="MF_01966">
    <property type="entry name" value="NADHX_epimerase"/>
    <property type="match status" value="1"/>
</dbReference>
<sequence>MTDPAADPRVSARALLLSPVEMAAADAFAIAAGVPGLTLMANAGRAVAEAIVARWSPRPVAVLCGPGNNGGDGFVCARVLVDAGWPVRVATLAPVSAYRGDAAAFAAEWGKTEALSEAVLDGARLVVDAVFGAGLNRDVDGDAAEVLRAAVARGLPVVAVDVPSGLDGATGAVRGFAPQAALTVSFFRAKPGHLLLPGRDLCGETVIADIGIPEAAAPTSRARCWRNGPGLWRLPRLDAEAHKYRRGHLLAVGGPMTGAIRLALRGARRAGAGLASVVCEPGEALLYAQDPGVIVLPDGDAAFAAALADARRNVVLIGPGHGDAERLRARVGAILAAGRACVLDADVFAAFAEAPSALFDAIAAPAILTPHAGEFARLFPDLDIRADRLGAARAAASRSRAVVVLKGSDTVIAAPDGRAAINADAPPTLATGGAGDVLAGIAAGLLGQGMAAFEAACAAVWLHGRAAAAFGPGLIAEDLPDALPGVLRVLEAG</sequence>
<feature type="binding site" evidence="18">
    <location>
        <begin position="68"/>
        <end position="72"/>
    </location>
    <ligand>
        <name>(6S)-NADPHX</name>
        <dbReference type="ChEBI" id="CHEBI:64076"/>
    </ligand>
</feature>
<dbReference type="GO" id="GO:0005524">
    <property type="term" value="F:ATP binding"/>
    <property type="evidence" value="ECO:0007669"/>
    <property type="project" value="UniProtKB-UniRule"/>
</dbReference>
<comment type="catalytic activity">
    <reaction evidence="2 18 19">
        <text>(6R)-NADPHX = (6S)-NADPHX</text>
        <dbReference type="Rhea" id="RHEA:32227"/>
        <dbReference type="ChEBI" id="CHEBI:64076"/>
        <dbReference type="ChEBI" id="CHEBI:64077"/>
        <dbReference type="EC" id="5.1.99.6"/>
    </reaction>
</comment>
<evidence type="ECO:0000256" key="11">
    <source>
        <dbReference type="ARBA" id="ARBA00023235"/>
    </source>
</evidence>
<evidence type="ECO:0000256" key="9">
    <source>
        <dbReference type="ARBA" id="ARBA00022958"/>
    </source>
</evidence>
<dbReference type="InterPro" id="IPR036652">
    <property type="entry name" value="YjeF_N_dom_sf"/>
</dbReference>
<evidence type="ECO:0000256" key="5">
    <source>
        <dbReference type="ARBA" id="ARBA00022723"/>
    </source>
</evidence>
<keyword evidence="7 17" id="KW-0067">ATP-binding</keyword>
<keyword evidence="10 17" id="KW-0520">NAD</keyword>
<evidence type="ECO:0000256" key="7">
    <source>
        <dbReference type="ARBA" id="ARBA00022840"/>
    </source>
</evidence>
<evidence type="ECO:0000256" key="17">
    <source>
        <dbReference type="HAMAP-Rule" id="MF_01965"/>
    </source>
</evidence>
<dbReference type="GO" id="GO:0046872">
    <property type="term" value="F:metal ion binding"/>
    <property type="evidence" value="ECO:0007669"/>
    <property type="project" value="UniProtKB-UniRule"/>
</dbReference>
<reference evidence="22" key="1">
    <citation type="submission" date="2016-04" db="EMBL/GenBank/DDBJ databases">
        <authorList>
            <person name="Evans L.H."/>
            <person name="Alamgir A."/>
            <person name="Owens N."/>
            <person name="Weber N.D."/>
            <person name="Virtaneva K."/>
            <person name="Barbian K."/>
            <person name="Babar A."/>
            <person name="Rosenke K."/>
        </authorList>
    </citation>
    <scope>NUCLEOTIDE SEQUENCE</scope>
    <source>
        <strain evidence="22">86</strain>
    </source>
</reference>
<dbReference type="Pfam" id="PF01256">
    <property type="entry name" value="Carb_kinase"/>
    <property type="match status" value="1"/>
</dbReference>
<dbReference type="InterPro" id="IPR030677">
    <property type="entry name" value="Nnr"/>
</dbReference>
<keyword evidence="6 17" id="KW-0547">Nucleotide-binding</keyword>
<evidence type="ECO:0000256" key="4">
    <source>
        <dbReference type="ARBA" id="ARBA00009524"/>
    </source>
</evidence>
<dbReference type="GO" id="GO:0052856">
    <property type="term" value="F:NAD(P)HX epimerase activity"/>
    <property type="evidence" value="ECO:0007669"/>
    <property type="project" value="UniProtKB-UniRule"/>
</dbReference>
<dbReference type="CDD" id="cd01171">
    <property type="entry name" value="YXKO-related"/>
    <property type="match status" value="1"/>
</dbReference>
<feature type="binding site" evidence="17">
    <location>
        <position position="371"/>
    </location>
    <ligand>
        <name>(6S)-NADPHX</name>
        <dbReference type="ChEBI" id="CHEBI:64076"/>
    </ligand>
</feature>
<comment type="similarity">
    <text evidence="4 19">In the C-terminal section; belongs to the NnrD/CARKD family.</text>
</comment>
<comment type="function">
    <text evidence="14 19">Bifunctional enzyme that catalyzes the epimerization of the S- and R-forms of NAD(P)HX and the dehydration of the S-form of NAD(P)HX at the expense of ADP, which is converted to AMP. This allows the repair of both epimers of NAD(P)HX, a damaged form of NAD(P)H that is a result of enzymatic or heat-dependent hydration.</text>
</comment>
<dbReference type="SUPFAM" id="SSF64153">
    <property type="entry name" value="YjeF N-terminal domain-like"/>
    <property type="match status" value="1"/>
</dbReference>
<comment type="similarity">
    <text evidence="17">Belongs to the NnrD/CARKD family.</text>
</comment>
<comment type="cofactor">
    <cofactor evidence="18 19">
        <name>K(+)</name>
        <dbReference type="ChEBI" id="CHEBI:29103"/>
    </cofactor>
    <text evidence="18 19">Binds 1 potassium ion per subunit.</text>
</comment>
<protein>
    <recommendedName>
        <fullName evidence="19">Bifunctional NAD(P)H-hydrate repair enzyme</fullName>
    </recommendedName>
    <alternativeName>
        <fullName evidence="19">Nicotinamide nucleotide repair protein</fullName>
    </alternativeName>
    <domain>
        <recommendedName>
            <fullName evidence="19">ADP-dependent (S)-NAD(P)H-hydrate dehydratase</fullName>
            <ecNumber evidence="19">4.2.1.136</ecNumber>
        </recommendedName>
        <alternativeName>
            <fullName evidence="19">ADP-dependent NAD(P)HX dehydratase</fullName>
        </alternativeName>
    </domain>
    <domain>
        <recommendedName>
            <fullName evidence="19">NAD(P)H-hydrate epimerase</fullName>
            <ecNumber evidence="19">5.1.99.6</ecNumber>
        </recommendedName>
    </domain>
</protein>
<dbReference type="Gene3D" id="3.40.50.10260">
    <property type="entry name" value="YjeF N-terminal domain"/>
    <property type="match status" value="1"/>
</dbReference>
<comment type="similarity">
    <text evidence="18">Belongs to the NnrE/AIBP family.</text>
</comment>
<evidence type="ECO:0000256" key="14">
    <source>
        <dbReference type="ARBA" id="ARBA00025153"/>
    </source>
</evidence>
<evidence type="ECO:0000259" key="21">
    <source>
        <dbReference type="PROSITE" id="PS51385"/>
    </source>
</evidence>
<keyword evidence="5 18" id="KW-0479">Metal-binding</keyword>
<comment type="catalytic activity">
    <reaction evidence="15 17 19">
        <text>(6S)-NADHX + ADP = AMP + phosphate + NADH + H(+)</text>
        <dbReference type="Rhea" id="RHEA:32223"/>
        <dbReference type="ChEBI" id="CHEBI:15378"/>
        <dbReference type="ChEBI" id="CHEBI:43474"/>
        <dbReference type="ChEBI" id="CHEBI:57945"/>
        <dbReference type="ChEBI" id="CHEBI:64074"/>
        <dbReference type="ChEBI" id="CHEBI:456215"/>
        <dbReference type="ChEBI" id="CHEBI:456216"/>
        <dbReference type="EC" id="4.2.1.136"/>
    </reaction>
</comment>
<feature type="binding site" evidence="18">
    <location>
        <position position="164"/>
    </location>
    <ligand>
        <name>K(+)</name>
        <dbReference type="ChEBI" id="CHEBI:29103"/>
    </ligand>
</feature>
<dbReference type="GO" id="GO:0052855">
    <property type="term" value="F:ADP-dependent NAD(P)H-hydrate dehydratase activity"/>
    <property type="evidence" value="ECO:0007669"/>
    <property type="project" value="UniProtKB-UniRule"/>
</dbReference>
<feature type="binding site" evidence="17">
    <location>
        <position position="320"/>
    </location>
    <ligand>
        <name>(6S)-NADPHX</name>
        <dbReference type="ChEBI" id="CHEBI:64076"/>
    </ligand>
</feature>
<evidence type="ECO:0000256" key="13">
    <source>
        <dbReference type="ARBA" id="ARBA00023268"/>
    </source>
</evidence>
<evidence type="ECO:0000256" key="19">
    <source>
        <dbReference type="PIRNR" id="PIRNR017184"/>
    </source>
</evidence>
<dbReference type="GO" id="GO:0110051">
    <property type="term" value="P:metabolite repair"/>
    <property type="evidence" value="ECO:0007669"/>
    <property type="project" value="TreeGrafter"/>
</dbReference>
<dbReference type="InterPro" id="IPR004443">
    <property type="entry name" value="YjeF_N_dom"/>
</dbReference>
<dbReference type="SUPFAM" id="SSF53613">
    <property type="entry name" value="Ribokinase-like"/>
    <property type="match status" value="1"/>
</dbReference>
<feature type="binding site" evidence="18">
    <location>
        <begin position="132"/>
        <end position="138"/>
    </location>
    <ligand>
        <name>(6S)-NADPHX</name>
        <dbReference type="ChEBI" id="CHEBI:64076"/>
    </ligand>
</feature>
<feature type="domain" description="YjeF N-terminal" evidence="21">
    <location>
        <begin position="22"/>
        <end position="218"/>
    </location>
</feature>
<evidence type="ECO:0000256" key="6">
    <source>
        <dbReference type="ARBA" id="ARBA00022741"/>
    </source>
</evidence>
<feature type="binding site" evidence="17">
    <location>
        <position position="259"/>
    </location>
    <ligand>
        <name>(6S)-NADPHX</name>
        <dbReference type="ChEBI" id="CHEBI:64076"/>
    </ligand>
</feature>
<evidence type="ECO:0000256" key="3">
    <source>
        <dbReference type="ARBA" id="ARBA00006001"/>
    </source>
</evidence>